<proteinExistence type="predicted"/>
<dbReference type="PANTHER" id="PTHR33376">
    <property type="match status" value="1"/>
</dbReference>
<evidence type="ECO:0000313" key="3">
    <source>
        <dbReference type="Proteomes" id="UP000003571"/>
    </source>
</evidence>
<dbReference type="PROSITE" id="PS51257">
    <property type="entry name" value="PROKAR_LIPOPROTEIN"/>
    <property type="match status" value="1"/>
</dbReference>
<dbReference type="Proteomes" id="UP000003571">
    <property type="component" value="Unassembled WGS sequence"/>
</dbReference>
<dbReference type="Pfam" id="PF03480">
    <property type="entry name" value="DctP"/>
    <property type="match status" value="1"/>
</dbReference>
<sequence length="341" mass="38206">MKKIAAVARALTIAVVSLLWLAGCRKDAAPRQLPLIFAHNQKSVLNPYSYGSHAFKEKIGEISGGTISVECMNGTLAEDEDELVKKMQMGAASIVVVSPGFMASLGIPEVDMLSLPYLFESADHWKKNVDGQFGKELSEIVRERSGNHFRILGYWSASVRNYYGKKAVRAPEDLAGLRIRTQPSTPQMQFWKECGAEPSVIPWSEMEKSLEKELIDAAENDYTNILLNGHHKMKNGTFISETNHDFTTRFLLMDGALYDSLSAQQKAWIDEAAQYATELERERAFEMESISKWQVTEDGATITERNEVDIGKFTAIAVPIQDDFAERTGTERLLRMVRGTK</sequence>
<evidence type="ECO:0000256" key="1">
    <source>
        <dbReference type="ARBA" id="ARBA00022729"/>
    </source>
</evidence>
<dbReference type="Gene3D" id="3.40.190.170">
    <property type="entry name" value="Bacterial extracellular solute-binding protein, family 7"/>
    <property type="match status" value="1"/>
</dbReference>
<dbReference type="CDD" id="cd13603">
    <property type="entry name" value="PBP2_TRAP_Siap_TeaA_like"/>
    <property type="match status" value="1"/>
</dbReference>
<gene>
    <name evidence="2" type="ORF">TresaDRAFT_1803</name>
</gene>
<accession>H7EJ42</accession>
<dbReference type="NCBIfam" id="NF037995">
    <property type="entry name" value="TRAP_S1"/>
    <property type="match status" value="1"/>
</dbReference>
<dbReference type="EMBL" id="AGRW01000040">
    <property type="protein sequence ID" value="EIC02356.1"/>
    <property type="molecule type" value="Genomic_DNA"/>
</dbReference>
<comment type="caution">
    <text evidence="2">The sequence shown here is derived from an EMBL/GenBank/DDBJ whole genome shotgun (WGS) entry which is preliminary data.</text>
</comment>
<evidence type="ECO:0000313" key="2">
    <source>
        <dbReference type="EMBL" id="EIC02356.1"/>
    </source>
</evidence>
<dbReference type="InterPro" id="IPR038404">
    <property type="entry name" value="TRAP_DctP_sf"/>
</dbReference>
<dbReference type="GO" id="GO:0055085">
    <property type="term" value="P:transmembrane transport"/>
    <property type="evidence" value="ECO:0007669"/>
    <property type="project" value="InterPro"/>
</dbReference>
<dbReference type="GO" id="GO:0030246">
    <property type="term" value="F:carbohydrate binding"/>
    <property type="evidence" value="ECO:0007669"/>
    <property type="project" value="TreeGrafter"/>
</dbReference>
<keyword evidence="3" id="KW-1185">Reference proteome</keyword>
<keyword evidence="1" id="KW-0732">Signal</keyword>
<name>H7EJ42_9SPIR</name>
<organism evidence="2 3">
    <name type="scientific">Treponema saccharophilum DSM 2985</name>
    <dbReference type="NCBI Taxonomy" id="907348"/>
    <lineage>
        <taxon>Bacteria</taxon>
        <taxon>Pseudomonadati</taxon>
        <taxon>Spirochaetota</taxon>
        <taxon>Spirochaetia</taxon>
        <taxon>Spirochaetales</taxon>
        <taxon>Treponemataceae</taxon>
        <taxon>Treponema</taxon>
    </lineage>
</organism>
<dbReference type="RefSeq" id="WP_002703168.1">
    <property type="nucleotide sequence ID" value="NZ_AGRW01000040.1"/>
</dbReference>
<dbReference type="InterPro" id="IPR018389">
    <property type="entry name" value="DctP_fam"/>
</dbReference>
<dbReference type="OrthoDB" id="89872at2"/>
<dbReference type="AlphaFoldDB" id="H7EJ42"/>
<reference evidence="2 3" key="1">
    <citation type="submission" date="2011-09" db="EMBL/GenBank/DDBJ databases">
        <title>The draft genome of Treponema saccharophilum DSM 2985.</title>
        <authorList>
            <consortium name="US DOE Joint Genome Institute (JGI-PGF)"/>
            <person name="Lucas S."/>
            <person name="Copeland A."/>
            <person name="Lapidus A."/>
            <person name="Glavina del Rio T."/>
            <person name="Dalin E."/>
            <person name="Tice H."/>
            <person name="Bruce D."/>
            <person name="Goodwin L."/>
            <person name="Pitluck S."/>
            <person name="Peters L."/>
            <person name="Kyrpides N."/>
            <person name="Mavromatis K."/>
            <person name="Ivanova N."/>
            <person name="Markowitz V."/>
            <person name="Cheng J.-F."/>
            <person name="Hugenholtz P."/>
            <person name="Woyke T."/>
            <person name="Wu D."/>
            <person name="Gronow S."/>
            <person name="Wellnitz S."/>
            <person name="Brambilla E."/>
            <person name="Klenk H.-P."/>
            <person name="Eisen J.A."/>
        </authorList>
    </citation>
    <scope>NUCLEOTIDE SEQUENCE [LARGE SCALE GENOMIC DNA]</scope>
    <source>
        <strain evidence="2 3">DSM 2985</strain>
    </source>
</reference>
<dbReference type="eggNOG" id="COG1638">
    <property type="taxonomic scope" value="Bacteria"/>
</dbReference>
<dbReference type="STRING" id="907348.TresaDRAFT_1803"/>
<dbReference type="PATRIC" id="fig|907348.3.peg.859"/>
<protein>
    <submittedName>
        <fullName evidence="2">Extracellular solute-binding protein, family 7</fullName>
    </submittedName>
</protein>
<dbReference type="PANTHER" id="PTHR33376:SF2">
    <property type="entry name" value="DICARBOXYLATE-BINDING PERIPLASMIC PROTEIN"/>
    <property type="match status" value="1"/>
</dbReference>